<gene>
    <name evidence="3" type="ORF">TSPGSL018_2527</name>
</gene>
<feature type="compositionally biased region" description="Polar residues" evidence="1">
    <location>
        <begin position="137"/>
        <end position="149"/>
    </location>
</feature>
<protein>
    <submittedName>
        <fullName evidence="3">Uncharacterized protein</fullName>
    </submittedName>
</protein>
<sequence>EQEAAEANEADESNDNSGDRVVIIAASTLGAAAVMFVILSAVYYRRVVRRYQQYYGKFEGDADSSFVISSKMQTKKQAFESPARKPFAKARGTSDVSALTPKPSKRAQAATQPLQPGHSGMGVSFGNDWTPPGTPLDASTHSQESSAPNGNAVGRASNVAVSSSMAKMHPTRIENVREDLASHPLVPPRPPVKGMASGMK</sequence>
<organism evidence="3">
    <name type="scientific">Tetraselmis sp. GSL018</name>
    <dbReference type="NCBI Taxonomy" id="582737"/>
    <lineage>
        <taxon>Eukaryota</taxon>
        <taxon>Viridiplantae</taxon>
        <taxon>Chlorophyta</taxon>
        <taxon>core chlorophytes</taxon>
        <taxon>Chlorodendrophyceae</taxon>
        <taxon>Chlorodendrales</taxon>
        <taxon>Chlorodendraceae</taxon>
        <taxon>Tetraselmis</taxon>
    </lineage>
</organism>
<keyword evidence="2" id="KW-1133">Transmembrane helix</keyword>
<evidence type="ECO:0000313" key="3">
    <source>
        <dbReference type="EMBL" id="JAC83782.1"/>
    </source>
</evidence>
<evidence type="ECO:0000256" key="1">
    <source>
        <dbReference type="SAM" id="MobiDB-lite"/>
    </source>
</evidence>
<reference evidence="3" key="1">
    <citation type="submission" date="2014-05" db="EMBL/GenBank/DDBJ databases">
        <title>The transcriptome of the halophilic microalga Tetraselmis sp. GSL018 isolated from the Great Salt Lake, Utah.</title>
        <authorList>
            <person name="Jinkerson R.E."/>
            <person name="D'Adamo S."/>
            <person name="Posewitz M.C."/>
        </authorList>
    </citation>
    <scope>NUCLEOTIDE SEQUENCE</scope>
    <source>
        <strain evidence="3">GSL018</strain>
    </source>
</reference>
<dbReference type="AlphaFoldDB" id="A0A061SF52"/>
<keyword evidence="2" id="KW-0812">Transmembrane</keyword>
<feature type="compositionally biased region" description="Basic and acidic residues" evidence="1">
    <location>
        <begin position="171"/>
        <end position="181"/>
    </location>
</feature>
<feature type="non-terminal residue" evidence="3">
    <location>
        <position position="1"/>
    </location>
</feature>
<proteinExistence type="predicted"/>
<name>A0A061SF52_9CHLO</name>
<accession>A0A061SF52</accession>
<feature type="region of interest" description="Disordered" evidence="1">
    <location>
        <begin position="77"/>
        <end position="200"/>
    </location>
</feature>
<feature type="transmembrane region" description="Helical" evidence="2">
    <location>
        <begin position="21"/>
        <end position="44"/>
    </location>
</feature>
<keyword evidence="2" id="KW-0472">Membrane</keyword>
<evidence type="ECO:0000256" key="2">
    <source>
        <dbReference type="SAM" id="Phobius"/>
    </source>
</evidence>
<dbReference type="EMBL" id="GBEZ01001171">
    <property type="protein sequence ID" value="JAC83782.1"/>
    <property type="molecule type" value="Transcribed_RNA"/>
</dbReference>